<dbReference type="PANTHER" id="PTHR48079">
    <property type="entry name" value="PROTEIN YEEZ"/>
    <property type="match status" value="1"/>
</dbReference>
<organism evidence="3 4">
    <name type="scientific">Roseiconus lacunae</name>
    <dbReference type="NCBI Taxonomy" id="2605694"/>
    <lineage>
        <taxon>Bacteria</taxon>
        <taxon>Pseudomonadati</taxon>
        <taxon>Planctomycetota</taxon>
        <taxon>Planctomycetia</taxon>
        <taxon>Pirellulales</taxon>
        <taxon>Pirellulaceae</taxon>
        <taxon>Roseiconus</taxon>
    </lineage>
</organism>
<protein>
    <submittedName>
        <fullName evidence="3">SDR family oxidoreductase</fullName>
    </submittedName>
</protein>
<gene>
    <name evidence="3" type="ORF">QTN89_24985</name>
</gene>
<feature type="region of interest" description="Disordered" evidence="1">
    <location>
        <begin position="51"/>
        <end position="76"/>
    </location>
</feature>
<dbReference type="RefSeq" id="WP_289166648.1">
    <property type="nucleotide sequence ID" value="NZ_JASZZN010000025.1"/>
</dbReference>
<keyword evidence="4" id="KW-1185">Reference proteome</keyword>
<proteinExistence type="predicted"/>
<dbReference type="SUPFAM" id="SSF51735">
    <property type="entry name" value="NAD(P)-binding Rossmann-fold domains"/>
    <property type="match status" value="1"/>
</dbReference>
<evidence type="ECO:0000259" key="2">
    <source>
        <dbReference type="Pfam" id="PF07993"/>
    </source>
</evidence>
<sequence>MRILVSGATGLLGNNIVRQLAAGGHTPVALVRKAPDSEVFAGIFAGSSDGGFPGETDGIDSVKRTTEQDSGQSLSGDCPIEIVESDFAPIADEQANEQPTEQAGSEQAGSEVSDFRGGNGDVLDQAVRSCDAVIHCAAMIHLGWRNIESSMRVNRDGTDRLAQACLRHKKKLTAVGTVNSIALGARDTIADENTPVGHAGGQVPCAYVQSKRAANEVVRRAIPSGLNAVIVHPGFMLGPWDWKPSSGRMLIEVGKGWKPIAPRGGCSVCDSRDVAAGVIAATLKDCEPGREFILAGHNWTYKQLWSEMAIRMGKRPPTHTLGPGVEYLAGLVGDLWTRVSGNETDVNSAQVTMSGQFHWYSSERAIRELGYQIRDADETLDDAARWIQERFVLPQHADNR</sequence>
<name>A0ABT7PQE5_9BACT</name>
<feature type="domain" description="Thioester reductase (TE)" evidence="2">
    <location>
        <begin position="124"/>
        <end position="249"/>
    </location>
</feature>
<dbReference type="EMBL" id="JASZZN010000025">
    <property type="protein sequence ID" value="MDM4018733.1"/>
    <property type="molecule type" value="Genomic_DNA"/>
</dbReference>
<dbReference type="Pfam" id="PF07993">
    <property type="entry name" value="NAD_binding_4"/>
    <property type="match status" value="1"/>
</dbReference>
<feature type="region of interest" description="Disordered" evidence="1">
    <location>
        <begin position="95"/>
        <end position="117"/>
    </location>
</feature>
<dbReference type="Proteomes" id="UP001239462">
    <property type="component" value="Unassembled WGS sequence"/>
</dbReference>
<accession>A0ABT7PQE5</accession>
<evidence type="ECO:0000313" key="3">
    <source>
        <dbReference type="EMBL" id="MDM4018733.1"/>
    </source>
</evidence>
<dbReference type="Gene3D" id="3.40.50.720">
    <property type="entry name" value="NAD(P)-binding Rossmann-like Domain"/>
    <property type="match status" value="2"/>
</dbReference>
<dbReference type="InterPro" id="IPR013120">
    <property type="entry name" value="FAR_NAD-bd"/>
</dbReference>
<dbReference type="PANTHER" id="PTHR48079:SF6">
    <property type="entry name" value="NAD(P)-BINDING DOMAIN-CONTAINING PROTEIN-RELATED"/>
    <property type="match status" value="1"/>
</dbReference>
<dbReference type="InterPro" id="IPR051783">
    <property type="entry name" value="NAD(P)-dependent_oxidoreduct"/>
</dbReference>
<comment type="caution">
    <text evidence="3">The sequence shown here is derived from an EMBL/GenBank/DDBJ whole genome shotgun (WGS) entry which is preliminary data.</text>
</comment>
<evidence type="ECO:0000256" key="1">
    <source>
        <dbReference type="SAM" id="MobiDB-lite"/>
    </source>
</evidence>
<reference evidence="3 4" key="1">
    <citation type="submission" date="2023-06" db="EMBL/GenBank/DDBJ databases">
        <title>Roseiconus lacunae JC819 isolated from Gulf of Mannar region, Tamil Nadu.</title>
        <authorList>
            <person name="Pk S."/>
            <person name="Ch S."/>
            <person name="Ch V.R."/>
        </authorList>
    </citation>
    <scope>NUCLEOTIDE SEQUENCE [LARGE SCALE GENOMIC DNA]</scope>
    <source>
        <strain evidence="3 4">JC819</strain>
    </source>
</reference>
<dbReference type="InterPro" id="IPR036291">
    <property type="entry name" value="NAD(P)-bd_dom_sf"/>
</dbReference>
<feature type="compositionally biased region" description="Polar residues" evidence="1">
    <location>
        <begin position="96"/>
        <end position="110"/>
    </location>
</feature>
<evidence type="ECO:0000313" key="4">
    <source>
        <dbReference type="Proteomes" id="UP001239462"/>
    </source>
</evidence>